<evidence type="ECO:0000256" key="4">
    <source>
        <dbReference type="ARBA" id="ARBA00022827"/>
    </source>
</evidence>
<evidence type="ECO:0000256" key="2">
    <source>
        <dbReference type="ARBA" id="ARBA00006730"/>
    </source>
</evidence>
<dbReference type="GO" id="GO:0071949">
    <property type="term" value="F:FAD binding"/>
    <property type="evidence" value="ECO:0007669"/>
    <property type="project" value="InterPro"/>
</dbReference>
<dbReference type="EMBL" id="SEYY01010224">
    <property type="protein sequence ID" value="KAB7501567.1"/>
    <property type="molecule type" value="Genomic_DNA"/>
</dbReference>
<feature type="signal peptide" evidence="6">
    <location>
        <begin position="1"/>
        <end position="19"/>
    </location>
</feature>
<sequence length="319" mass="35720">MRNPKICVIGAGIVGLTTATQLQIQIPNAQVTVIADKFLSSTTSDGAAGIFRPGTSFAGPNKNITRKWLEDSYSFYLNEIKRFSSKVAKEIGIEKKKVCMMSTKSKESLRNPYLEDLLDDYHFLTEEEVKERFGFVSRGGSIVKRSLKSFEELAEDFDLVFNCSGLGAENLCEDHSMIPVRGQVYKVYAPWIKEALYLDSDTYIIPGVDGTVTLGGTRQFESTRDEIDKHDSAGIWERCTQVENSLKDAKILREWVGFRPYRPYVRVEKEIMKFPNGKSIKIVHNYGHGGYGVTSAPGTSLHAVSLGLEFIGNFKKSKL</sequence>
<dbReference type="GO" id="GO:0019478">
    <property type="term" value="P:D-amino acid catabolic process"/>
    <property type="evidence" value="ECO:0007669"/>
    <property type="project" value="TreeGrafter"/>
</dbReference>
<evidence type="ECO:0000313" key="8">
    <source>
        <dbReference type="EMBL" id="KAB7501567.1"/>
    </source>
</evidence>
<feature type="domain" description="FAD dependent oxidoreductase" evidence="7">
    <location>
        <begin position="5"/>
        <end position="135"/>
    </location>
</feature>
<comment type="cofactor">
    <cofactor evidence="1">
        <name>FAD</name>
        <dbReference type="ChEBI" id="CHEBI:57692"/>
    </cofactor>
</comment>
<dbReference type="SUPFAM" id="SSF51971">
    <property type="entry name" value="Nucleotide-binding domain"/>
    <property type="match status" value="1"/>
</dbReference>
<dbReference type="PANTHER" id="PTHR11530">
    <property type="entry name" value="D-AMINO ACID OXIDASE"/>
    <property type="match status" value="1"/>
</dbReference>
<dbReference type="Gene3D" id="3.40.50.720">
    <property type="entry name" value="NAD(P)-binding Rossmann-like Domain"/>
    <property type="match status" value="2"/>
</dbReference>
<feature type="domain" description="FAD dependent oxidoreductase" evidence="7">
    <location>
        <begin position="156"/>
        <end position="302"/>
    </location>
</feature>
<keyword evidence="9" id="KW-1185">Reference proteome</keyword>
<evidence type="ECO:0000256" key="1">
    <source>
        <dbReference type="ARBA" id="ARBA00001974"/>
    </source>
</evidence>
<protein>
    <submittedName>
        <fullName evidence="8">D-aspartate oxidase</fullName>
    </submittedName>
</protein>
<dbReference type="Proteomes" id="UP000326759">
    <property type="component" value="Unassembled WGS sequence"/>
</dbReference>
<keyword evidence="4" id="KW-0274">FAD</keyword>
<name>A0A5N5T5Q7_9CRUS</name>
<dbReference type="Pfam" id="PF01266">
    <property type="entry name" value="DAO"/>
    <property type="match status" value="2"/>
</dbReference>
<dbReference type="AlphaFoldDB" id="A0A5N5T5Q7"/>
<dbReference type="InterPro" id="IPR006076">
    <property type="entry name" value="FAD-dep_OxRdtase"/>
</dbReference>
<feature type="chain" id="PRO_5024278088" evidence="6">
    <location>
        <begin position="20"/>
        <end position="319"/>
    </location>
</feature>
<evidence type="ECO:0000256" key="3">
    <source>
        <dbReference type="ARBA" id="ARBA00022630"/>
    </source>
</evidence>
<dbReference type="PANTHER" id="PTHR11530:SF17">
    <property type="entry name" value="RE49860P"/>
    <property type="match status" value="1"/>
</dbReference>
<dbReference type="OrthoDB" id="2015447at2759"/>
<gene>
    <name evidence="8" type="primary">DDO</name>
    <name evidence="8" type="ORF">Anas_00513</name>
</gene>
<evidence type="ECO:0000259" key="7">
    <source>
        <dbReference type="Pfam" id="PF01266"/>
    </source>
</evidence>
<comment type="caution">
    <text evidence="8">The sequence shown here is derived from an EMBL/GenBank/DDBJ whole genome shotgun (WGS) entry which is preliminary data.</text>
</comment>
<evidence type="ECO:0000256" key="5">
    <source>
        <dbReference type="ARBA" id="ARBA00023002"/>
    </source>
</evidence>
<reference evidence="8 9" key="1">
    <citation type="journal article" date="2019" name="PLoS Biol.">
        <title>Sex chromosomes control vertical transmission of feminizing Wolbachia symbionts in an isopod.</title>
        <authorList>
            <person name="Becking T."/>
            <person name="Chebbi M.A."/>
            <person name="Giraud I."/>
            <person name="Moumen B."/>
            <person name="Laverre T."/>
            <person name="Caubet Y."/>
            <person name="Peccoud J."/>
            <person name="Gilbert C."/>
            <person name="Cordaux R."/>
        </authorList>
    </citation>
    <scope>NUCLEOTIDE SEQUENCE [LARGE SCALE GENOMIC DNA]</scope>
    <source>
        <strain evidence="8">ANa2</strain>
        <tissue evidence="8">Whole body excluding digestive tract and cuticle</tissue>
    </source>
</reference>
<proteinExistence type="inferred from homology"/>
<comment type="similarity">
    <text evidence="2">Belongs to the DAMOX/DASOX family.</text>
</comment>
<keyword evidence="6" id="KW-0732">Signal</keyword>
<keyword evidence="3" id="KW-0285">Flavoprotein</keyword>
<evidence type="ECO:0000256" key="6">
    <source>
        <dbReference type="SAM" id="SignalP"/>
    </source>
</evidence>
<dbReference type="GO" id="GO:0003884">
    <property type="term" value="F:D-amino-acid oxidase activity"/>
    <property type="evidence" value="ECO:0007669"/>
    <property type="project" value="InterPro"/>
</dbReference>
<organism evidence="8 9">
    <name type="scientific">Armadillidium nasatum</name>
    <dbReference type="NCBI Taxonomy" id="96803"/>
    <lineage>
        <taxon>Eukaryota</taxon>
        <taxon>Metazoa</taxon>
        <taxon>Ecdysozoa</taxon>
        <taxon>Arthropoda</taxon>
        <taxon>Crustacea</taxon>
        <taxon>Multicrustacea</taxon>
        <taxon>Malacostraca</taxon>
        <taxon>Eumalacostraca</taxon>
        <taxon>Peracarida</taxon>
        <taxon>Isopoda</taxon>
        <taxon>Oniscidea</taxon>
        <taxon>Crinocheta</taxon>
        <taxon>Armadillidiidae</taxon>
        <taxon>Armadillidium</taxon>
    </lineage>
</organism>
<dbReference type="SUPFAM" id="SSF54373">
    <property type="entry name" value="FAD-linked reductases, C-terminal domain"/>
    <property type="match status" value="1"/>
</dbReference>
<accession>A0A5N5T5Q7</accession>
<keyword evidence="5" id="KW-0560">Oxidoreductase</keyword>
<evidence type="ECO:0000313" key="9">
    <source>
        <dbReference type="Proteomes" id="UP000326759"/>
    </source>
</evidence>
<dbReference type="GO" id="GO:0005737">
    <property type="term" value="C:cytoplasm"/>
    <property type="evidence" value="ECO:0007669"/>
    <property type="project" value="TreeGrafter"/>
</dbReference>
<dbReference type="InterPro" id="IPR023209">
    <property type="entry name" value="DAO"/>
</dbReference>